<keyword evidence="2" id="KW-1185">Reference proteome</keyword>
<evidence type="ECO:0000313" key="1">
    <source>
        <dbReference type="EMBL" id="RCN46627.1"/>
    </source>
</evidence>
<sequence length="30" mass="3747">MLLLSTSTMHQWKVPYSLFDHRLPWQPRFM</sequence>
<comment type="caution">
    <text evidence="1">The sequence shown here is derived from an EMBL/GenBank/DDBJ whole genome shotgun (WGS) entry which is preliminary data.</text>
</comment>
<evidence type="ECO:0000313" key="2">
    <source>
        <dbReference type="Proteomes" id="UP000252519"/>
    </source>
</evidence>
<gene>
    <name evidence="1" type="ORF">ANCCAN_07363</name>
</gene>
<proteinExistence type="predicted"/>
<protein>
    <submittedName>
        <fullName evidence="1">Uncharacterized protein</fullName>
    </submittedName>
</protein>
<name>A0A368GUH4_ANCCA</name>
<dbReference type="EMBL" id="JOJR01000076">
    <property type="protein sequence ID" value="RCN46627.1"/>
    <property type="molecule type" value="Genomic_DNA"/>
</dbReference>
<organism evidence="1 2">
    <name type="scientific">Ancylostoma caninum</name>
    <name type="common">Dog hookworm</name>
    <dbReference type="NCBI Taxonomy" id="29170"/>
    <lineage>
        <taxon>Eukaryota</taxon>
        <taxon>Metazoa</taxon>
        <taxon>Ecdysozoa</taxon>
        <taxon>Nematoda</taxon>
        <taxon>Chromadorea</taxon>
        <taxon>Rhabditida</taxon>
        <taxon>Rhabditina</taxon>
        <taxon>Rhabditomorpha</taxon>
        <taxon>Strongyloidea</taxon>
        <taxon>Ancylostomatidae</taxon>
        <taxon>Ancylostomatinae</taxon>
        <taxon>Ancylostoma</taxon>
    </lineage>
</organism>
<dbReference type="Proteomes" id="UP000252519">
    <property type="component" value="Unassembled WGS sequence"/>
</dbReference>
<reference evidence="1 2" key="1">
    <citation type="submission" date="2014-10" db="EMBL/GenBank/DDBJ databases">
        <title>Draft genome of the hookworm Ancylostoma caninum.</title>
        <authorList>
            <person name="Mitreva M."/>
        </authorList>
    </citation>
    <scope>NUCLEOTIDE SEQUENCE [LARGE SCALE GENOMIC DNA]</scope>
    <source>
        <strain evidence="1 2">Baltimore</strain>
    </source>
</reference>
<accession>A0A368GUH4</accession>
<dbReference type="AlphaFoldDB" id="A0A368GUH4"/>